<dbReference type="AlphaFoldDB" id="W7C533"/>
<accession>W7C533</accession>
<organism evidence="1 2">
    <name type="scientific">Listeria cornellensis FSL F6-0969</name>
    <dbReference type="NCBI Taxonomy" id="1265820"/>
    <lineage>
        <taxon>Bacteria</taxon>
        <taxon>Bacillati</taxon>
        <taxon>Bacillota</taxon>
        <taxon>Bacilli</taxon>
        <taxon>Bacillales</taxon>
        <taxon>Listeriaceae</taxon>
        <taxon>Listeria</taxon>
    </lineage>
</organism>
<comment type="caution">
    <text evidence="1">The sequence shown here is derived from an EMBL/GenBank/DDBJ whole genome shotgun (WGS) entry which is preliminary data.</text>
</comment>
<proteinExistence type="predicted"/>
<dbReference type="Proteomes" id="UP000019254">
    <property type="component" value="Unassembled WGS sequence"/>
</dbReference>
<dbReference type="EMBL" id="AODE01000006">
    <property type="protein sequence ID" value="EUJ32207.1"/>
    <property type="molecule type" value="Genomic_DNA"/>
</dbReference>
<evidence type="ECO:0000313" key="2">
    <source>
        <dbReference type="Proteomes" id="UP000019254"/>
    </source>
</evidence>
<reference evidence="1 2" key="1">
    <citation type="journal article" date="2014" name="Int. J. Syst. Evol. Microbiol.">
        <title>Listeria floridensis sp. nov., Listeria aquatica sp. nov., Listeria cornellensis sp. nov., Listeria riparia sp. nov. and Listeria grandensis sp. nov., from agricultural and natural environments.</title>
        <authorList>
            <person name="den Bakker H.C."/>
            <person name="Warchocki S."/>
            <person name="Wright E.M."/>
            <person name="Allred A.F."/>
            <person name="Ahlstrom C."/>
            <person name="Manuel C.S."/>
            <person name="Stasiewicz M.J."/>
            <person name="Burrell A."/>
            <person name="Roof S."/>
            <person name="Strawn L."/>
            <person name="Fortes E.D."/>
            <person name="Nightingale K.K."/>
            <person name="Kephart D."/>
            <person name="Wiedmann M."/>
        </authorList>
    </citation>
    <scope>NUCLEOTIDE SEQUENCE [LARGE SCALE GENOMIC DNA]</scope>
    <source>
        <strain evidence="2">FSL F6-969</strain>
    </source>
</reference>
<protein>
    <submittedName>
        <fullName evidence="1">Uncharacterized protein</fullName>
    </submittedName>
</protein>
<sequence length="101" mass="11349">MVVPIISPIAVLTSPPATPIPTSATDPLHFLHSLAVILLFYMLHAPNGDVEMMRFKIFFYKVTLHKDTFESVGVYDGRWQDVLLLSSKHQLNLLLISAFVL</sequence>
<keyword evidence="2" id="KW-1185">Reference proteome</keyword>
<gene>
    <name evidence="1" type="ORF">PCORN_02491</name>
</gene>
<evidence type="ECO:0000313" key="1">
    <source>
        <dbReference type="EMBL" id="EUJ32207.1"/>
    </source>
</evidence>
<name>W7C533_9LIST</name>